<protein>
    <submittedName>
        <fullName evidence="1">Uncharacterized protein</fullName>
    </submittedName>
</protein>
<dbReference type="EMBL" id="BGPR01004563">
    <property type="protein sequence ID" value="GBN00927.1"/>
    <property type="molecule type" value="Genomic_DNA"/>
</dbReference>
<reference evidence="1 2" key="1">
    <citation type="journal article" date="2019" name="Sci. Rep.">
        <title>Orb-weaving spider Araneus ventricosus genome elucidates the spidroin gene catalogue.</title>
        <authorList>
            <person name="Kono N."/>
            <person name="Nakamura H."/>
            <person name="Ohtoshi R."/>
            <person name="Moran D.A.P."/>
            <person name="Shinohara A."/>
            <person name="Yoshida Y."/>
            <person name="Fujiwara M."/>
            <person name="Mori M."/>
            <person name="Tomita M."/>
            <person name="Arakawa K."/>
        </authorList>
    </citation>
    <scope>NUCLEOTIDE SEQUENCE [LARGE SCALE GENOMIC DNA]</scope>
</reference>
<gene>
    <name evidence="1" type="ORF">AVEN_150864_1</name>
</gene>
<evidence type="ECO:0000313" key="1">
    <source>
        <dbReference type="EMBL" id="GBN00927.1"/>
    </source>
</evidence>
<dbReference type="Proteomes" id="UP000499080">
    <property type="component" value="Unassembled WGS sequence"/>
</dbReference>
<comment type="caution">
    <text evidence="1">The sequence shown here is derived from an EMBL/GenBank/DDBJ whole genome shotgun (WGS) entry which is preliminary data.</text>
</comment>
<proteinExistence type="predicted"/>
<keyword evidence="2" id="KW-1185">Reference proteome</keyword>
<evidence type="ECO:0000313" key="2">
    <source>
        <dbReference type="Proteomes" id="UP000499080"/>
    </source>
</evidence>
<name>A0A4Y2KH56_ARAVE</name>
<sequence length="92" mass="10610">MPRKRYLTLEKAVQRHFGDDEQSDIHIVVVPPETAEASYDKKEVISYHIHEIYLAILQVKLKCAQKRSLSPLKVIVVVRKNLKSRKLNTSNG</sequence>
<accession>A0A4Y2KH56</accession>
<dbReference type="AlphaFoldDB" id="A0A4Y2KH56"/>
<organism evidence="1 2">
    <name type="scientific">Araneus ventricosus</name>
    <name type="common">Orbweaver spider</name>
    <name type="synonym">Epeira ventricosa</name>
    <dbReference type="NCBI Taxonomy" id="182803"/>
    <lineage>
        <taxon>Eukaryota</taxon>
        <taxon>Metazoa</taxon>
        <taxon>Ecdysozoa</taxon>
        <taxon>Arthropoda</taxon>
        <taxon>Chelicerata</taxon>
        <taxon>Arachnida</taxon>
        <taxon>Araneae</taxon>
        <taxon>Araneomorphae</taxon>
        <taxon>Entelegynae</taxon>
        <taxon>Araneoidea</taxon>
        <taxon>Araneidae</taxon>
        <taxon>Araneus</taxon>
    </lineage>
</organism>